<dbReference type="Proteomes" id="UP001193389">
    <property type="component" value="Chromosome"/>
</dbReference>
<sequence length="221" mass="25531">MALNVSKGNMYGFVSHTWNTVKGSCYHDCSYCYVKRWGNLNPVRFDEKELRTKLGNGNFIFVGSSNDMFASDISREWIQRTIDHCNSFDNQYLFQTKNPGRLSKFELPQNSVICTTIESNRFYPEIMNNSPEPSLRAEAMLRIDLPKYVTIEPILEFDMEELVELIKSCNPIQVNIGADSGNHKLPEPSREKVLLLIDKLNKFTSVKQKRNLKRIVNKIPD</sequence>
<organism evidence="1 2">
    <name type="scientific">Aquipluma nitroreducens</name>
    <dbReference type="NCBI Taxonomy" id="2010828"/>
    <lineage>
        <taxon>Bacteria</taxon>
        <taxon>Pseudomonadati</taxon>
        <taxon>Bacteroidota</taxon>
        <taxon>Bacteroidia</taxon>
        <taxon>Marinilabiliales</taxon>
        <taxon>Prolixibacteraceae</taxon>
        <taxon>Aquipluma</taxon>
    </lineage>
</organism>
<accession>A0A5K7S955</accession>
<dbReference type="KEGG" id="anf:AQPE_2168"/>
<dbReference type="EMBL" id="AP018694">
    <property type="protein sequence ID" value="BBE18009.1"/>
    <property type="molecule type" value="Genomic_DNA"/>
</dbReference>
<dbReference type="AlphaFoldDB" id="A0A5K7S955"/>
<dbReference type="InterPro" id="IPR007197">
    <property type="entry name" value="rSAM"/>
</dbReference>
<reference evidence="1" key="1">
    <citation type="journal article" date="2020" name="Int. J. Syst. Evol. Microbiol.">
        <title>Aquipluma nitroreducens gen. nov. sp. nov., a novel facultatively anaerobic bacterium isolated from a freshwater lake.</title>
        <authorList>
            <person name="Watanabe M."/>
            <person name="Kojima H."/>
            <person name="Fukui M."/>
        </authorList>
    </citation>
    <scope>NUCLEOTIDE SEQUENCE</scope>
    <source>
        <strain evidence="1">MeG22</strain>
    </source>
</reference>
<evidence type="ECO:0000313" key="1">
    <source>
        <dbReference type="EMBL" id="BBE18009.1"/>
    </source>
</evidence>
<dbReference type="GO" id="GO:0003824">
    <property type="term" value="F:catalytic activity"/>
    <property type="evidence" value="ECO:0007669"/>
    <property type="project" value="InterPro"/>
</dbReference>
<dbReference type="RefSeq" id="WP_318350956.1">
    <property type="nucleotide sequence ID" value="NZ_AP018694.1"/>
</dbReference>
<evidence type="ECO:0000313" key="2">
    <source>
        <dbReference type="Proteomes" id="UP001193389"/>
    </source>
</evidence>
<dbReference type="GO" id="GO:0051536">
    <property type="term" value="F:iron-sulfur cluster binding"/>
    <property type="evidence" value="ECO:0007669"/>
    <property type="project" value="InterPro"/>
</dbReference>
<evidence type="ECO:0008006" key="3">
    <source>
        <dbReference type="Google" id="ProtNLM"/>
    </source>
</evidence>
<protein>
    <recommendedName>
        <fullName evidence="3">Bacteriophage protein gp37</fullName>
    </recommendedName>
</protein>
<keyword evidence="2" id="KW-1185">Reference proteome</keyword>
<gene>
    <name evidence="1" type="ORF">AQPE_2168</name>
</gene>
<dbReference type="SFLD" id="SFLDS00029">
    <property type="entry name" value="Radical_SAM"/>
    <property type="match status" value="1"/>
</dbReference>
<proteinExistence type="predicted"/>
<name>A0A5K7S955_9BACT</name>